<sequence>VFHCVYIPHLHSSVSGRLGCFHVLAVVNSAAVNIWVHVLFQGKFYPAFNTFVSIPRSRITRSCGNICVIF</sequence>
<dbReference type="AlphaFoldDB" id="A0A8W4FII1"/>
<protein>
    <submittedName>
        <fullName evidence="1">Uncharacterized protein</fullName>
    </submittedName>
</protein>
<evidence type="ECO:0000313" key="1">
    <source>
        <dbReference type="Ensembl" id="ENSSSCP00000078693.1"/>
    </source>
</evidence>
<accession>A0A8W4FII1</accession>
<evidence type="ECO:0000313" key="2">
    <source>
        <dbReference type="Proteomes" id="UP000008227"/>
    </source>
</evidence>
<proteinExistence type="predicted"/>
<dbReference type="Ensembl" id="ENSSSCT00000101717.1">
    <property type="protein sequence ID" value="ENSSSCP00000078693.1"/>
    <property type="gene ID" value="ENSSSCG00000057767.1"/>
</dbReference>
<organism evidence="1 2">
    <name type="scientific">Sus scrofa</name>
    <name type="common">Pig</name>
    <dbReference type="NCBI Taxonomy" id="9823"/>
    <lineage>
        <taxon>Eukaryota</taxon>
        <taxon>Metazoa</taxon>
        <taxon>Chordata</taxon>
        <taxon>Craniata</taxon>
        <taxon>Vertebrata</taxon>
        <taxon>Euteleostomi</taxon>
        <taxon>Mammalia</taxon>
        <taxon>Eutheria</taxon>
        <taxon>Laurasiatheria</taxon>
        <taxon>Artiodactyla</taxon>
        <taxon>Suina</taxon>
        <taxon>Suidae</taxon>
        <taxon>Sus</taxon>
    </lineage>
</organism>
<keyword evidence="2" id="KW-1185">Reference proteome</keyword>
<reference evidence="1" key="3">
    <citation type="submission" date="2025-09" db="UniProtKB">
        <authorList>
            <consortium name="Ensembl"/>
        </authorList>
    </citation>
    <scope>IDENTIFICATION</scope>
</reference>
<reference evidence="1" key="1">
    <citation type="journal article" date="2020" name="Gigascience">
        <title>An improved pig reference genome sequence to enable pig genetics and genomics research.</title>
        <authorList>
            <person name="Warr A."/>
            <person name="Affara N."/>
            <person name="Aken B."/>
            <person name="Beiki H."/>
            <person name="Bickhart D.M."/>
            <person name="Billis K."/>
            <person name="Chow W."/>
            <person name="Eory L."/>
            <person name="Finlayson H.A."/>
            <person name="Flicek P."/>
            <person name="Giron C.G."/>
            <person name="Griffin D.K."/>
            <person name="Hall R."/>
            <person name="Hannum G."/>
            <person name="Hourlier T."/>
            <person name="Howe K."/>
            <person name="Hume D.A."/>
            <person name="Izuogu O."/>
            <person name="Kim K."/>
            <person name="Koren S."/>
            <person name="Liu H."/>
            <person name="Manchanda N."/>
            <person name="Martin F.J."/>
            <person name="Nonneman D.J."/>
            <person name="O'Connor R.E."/>
            <person name="Phillippy A.M."/>
            <person name="Rohrer G.A."/>
            <person name="Rosen B.D."/>
            <person name="Rund L.A."/>
            <person name="Sargent C.A."/>
            <person name="Schook L.B."/>
            <person name="Schroeder S.G."/>
            <person name="Schwartz A.S."/>
            <person name="Skinner B.M."/>
            <person name="Talbot R."/>
            <person name="Tseng E."/>
            <person name="Tuggle C.K."/>
            <person name="Watson M."/>
            <person name="Smith T.P.L."/>
            <person name="Archibald A.L."/>
        </authorList>
    </citation>
    <scope>NUCLEOTIDE SEQUENCE [LARGE SCALE GENOMIC DNA]</scope>
    <source>
        <strain evidence="1">Duroc</strain>
    </source>
</reference>
<reference evidence="1" key="2">
    <citation type="submission" date="2025-08" db="UniProtKB">
        <authorList>
            <consortium name="Ensembl"/>
        </authorList>
    </citation>
    <scope>IDENTIFICATION</scope>
</reference>
<dbReference type="GeneTree" id="ENSGT01090000260374"/>
<name>A0A8W4FII1_PIG</name>
<dbReference type="Proteomes" id="UP000008227">
    <property type="component" value="Chromosome 14"/>
</dbReference>